<evidence type="ECO:0000259" key="3">
    <source>
        <dbReference type="Pfam" id="PF07727"/>
    </source>
</evidence>
<sequence length="342" mass="39119">MSKEIGESEHTFSHEEKFENFESGDNDDLIEMSQSNEPSKENRFKAGNAIWKGKIFVALEVPKWREAVLEEMRALEKNKTWSVMTLPNEKKTIGCKWVFNVKYNSDGLIERYKARLVAKGFTQTYGIDYSETFTLVAKLNTVRILLSLAANLDWPLLEMGRVKEKLTVDFKIKDLGSMRYFLGMEKRQGVVARSSAEAEFRAMTQDTLQFSYDKILKFHLAIIIYVCTILTALLPLSLLYGVSSTHRVVCMVSANLWDQAQLLAQDVENVVDALEGNTTTNDTETTNELRKMLADIFVDNASLRKQVNSVIRRALIANIKSEENEEDEIHLQKTFLSKFLET</sequence>
<dbReference type="InterPro" id="IPR044588">
    <property type="entry name" value="EREX-like"/>
</dbReference>
<feature type="domain" description="Reverse transcriptase Ty1/copia-type" evidence="3">
    <location>
        <begin position="78"/>
        <end position="159"/>
    </location>
</feature>
<reference evidence="4 5" key="2">
    <citation type="journal article" date="2017" name="Front. Plant Sci.">
        <title>Gene Classification and Mining of Molecular Markers Useful in Red Clover (Trifolium pratense) Breeding.</title>
        <authorList>
            <person name="Istvanek J."/>
            <person name="Dluhosova J."/>
            <person name="Dluhos P."/>
            <person name="Patkova L."/>
            <person name="Nedelnik J."/>
            <person name="Repkova J."/>
        </authorList>
    </citation>
    <scope>NUCLEOTIDE SEQUENCE [LARGE SCALE GENOMIC DNA]</scope>
    <source>
        <strain evidence="5">cv. Tatra</strain>
        <tissue evidence="4">Young leaves</tissue>
    </source>
</reference>
<reference evidence="4 5" key="1">
    <citation type="journal article" date="2014" name="Am. J. Bot.">
        <title>Genome assembly and annotation for red clover (Trifolium pratense; Fabaceae).</title>
        <authorList>
            <person name="Istvanek J."/>
            <person name="Jaros M."/>
            <person name="Krenek A."/>
            <person name="Repkova J."/>
        </authorList>
    </citation>
    <scope>NUCLEOTIDE SEQUENCE [LARGE SCALE GENOMIC DNA]</scope>
    <source>
        <strain evidence="5">cv. Tatra</strain>
        <tissue evidence="4">Young leaves</tissue>
    </source>
</reference>
<dbReference type="PANTHER" id="PTHR46856:SF3">
    <property type="entry name" value="PX DOMAIN-CONTAINING PROTEIN EREX"/>
    <property type="match status" value="1"/>
</dbReference>
<comment type="caution">
    <text evidence="4">The sequence shown here is derived from an EMBL/GenBank/DDBJ whole genome shotgun (WGS) entry which is preliminary data.</text>
</comment>
<dbReference type="Pfam" id="PF07727">
    <property type="entry name" value="RVT_2"/>
    <property type="match status" value="1"/>
</dbReference>
<evidence type="ECO:0000313" key="4">
    <source>
        <dbReference type="EMBL" id="PNY10265.1"/>
    </source>
</evidence>
<evidence type="ECO:0000313" key="5">
    <source>
        <dbReference type="Proteomes" id="UP000236291"/>
    </source>
</evidence>
<dbReference type="ExpressionAtlas" id="A0A2K3P4P8">
    <property type="expression patterns" value="baseline"/>
</dbReference>
<dbReference type="STRING" id="57577.A0A2K3P4P8"/>
<organism evidence="4 5">
    <name type="scientific">Trifolium pratense</name>
    <name type="common">Red clover</name>
    <dbReference type="NCBI Taxonomy" id="57577"/>
    <lineage>
        <taxon>Eukaryota</taxon>
        <taxon>Viridiplantae</taxon>
        <taxon>Streptophyta</taxon>
        <taxon>Embryophyta</taxon>
        <taxon>Tracheophyta</taxon>
        <taxon>Spermatophyta</taxon>
        <taxon>Magnoliopsida</taxon>
        <taxon>eudicotyledons</taxon>
        <taxon>Gunneridae</taxon>
        <taxon>Pentapetalae</taxon>
        <taxon>rosids</taxon>
        <taxon>fabids</taxon>
        <taxon>Fabales</taxon>
        <taxon>Fabaceae</taxon>
        <taxon>Papilionoideae</taxon>
        <taxon>50 kb inversion clade</taxon>
        <taxon>NPAAA clade</taxon>
        <taxon>Hologalegina</taxon>
        <taxon>IRL clade</taxon>
        <taxon>Trifolieae</taxon>
        <taxon>Trifolium</taxon>
    </lineage>
</organism>
<feature type="compositionally biased region" description="Basic and acidic residues" evidence="1">
    <location>
        <begin position="1"/>
        <end position="20"/>
    </location>
</feature>
<dbReference type="AlphaFoldDB" id="A0A2K3P4P8"/>
<keyword evidence="2" id="KW-0812">Transmembrane</keyword>
<dbReference type="EMBL" id="ASHM01003700">
    <property type="protein sequence ID" value="PNY10265.1"/>
    <property type="molecule type" value="Genomic_DNA"/>
</dbReference>
<dbReference type="Proteomes" id="UP000236291">
    <property type="component" value="Unassembled WGS sequence"/>
</dbReference>
<protein>
    <recommendedName>
        <fullName evidence="3">Reverse transcriptase Ty1/copia-type domain-containing protein</fullName>
    </recommendedName>
</protein>
<proteinExistence type="predicted"/>
<keyword evidence="2" id="KW-1133">Transmembrane helix</keyword>
<accession>A0A2K3P4P8</accession>
<gene>
    <name evidence="4" type="ORF">L195_g006837</name>
</gene>
<name>A0A2K3P4P8_TRIPR</name>
<keyword evidence="2" id="KW-0472">Membrane</keyword>
<evidence type="ECO:0000256" key="2">
    <source>
        <dbReference type="SAM" id="Phobius"/>
    </source>
</evidence>
<dbReference type="GO" id="GO:0015031">
    <property type="term" value="P:protein transport"/>
    <property type="evidence" value="ECO:0007669"/>
    <property type="project" value="InterPro"/>
</dbReference>
<evidence type="ECO:0000256" key="1">
    <source>
        <dbReference type="SAM" id="MobiDB-lite"/>
    </source>
</evidence>
<dbReference type="InterPro" id="IPR013103">
    <property type="entry name" value="RVT_2"/>
</dbReference>
<feature type="region of interest" description="Disordered" evidence="1">
    <location>
        <begin position="1"/>
        <end position="41"/>
    </location>
</feature>
<feature type="transmembrane region" description="Helical" evidence="2">
    <location>
        <begin position="218"/>
        <end position="242"/>
    </location>
</feature>
<dbReference type="PANTHER" id="PTHR46856">
    <property type="entry name" value="PX DOMAIN-CONTAINING PROTEIN EREL1-RELATED"/>
    <property type="match status" value="1"/>
</dbReference>